<sequence>MQLPESDDLDVAALSAVFSDTTNSYKFYWFLAILDNLRENGSSRMALQDLSLRMLTSVWYPLDYFKLSFGRRDSFKPIAGYVSQHIIVDNSPSAPGLLVQLNGLSLTQQVKLQRLLKKLMNWVPYRFIRPMFAIESRGLHDPKVNALVKELANASGRSPYQFDGDSILLHPAWMHYFQRHQTILRGFTSWHLVRFLQKNNPNITGLTEKLEKPGVRDLSVASRFWKSFLAEQADFNCIYSGLRLTVDNLSLDHFLPWSFVAHDQLWNIIPTSKPVNSAKSNLLPSMELYFEQYAQLQYAAFQFHANKGQTKLLEDYHLLFARDLSSIRQQPFTWFRDQLHGQILPRLQTAQNLGFIYPFAYSVHI</sequence>
<dbReference type="Gene3D" id="1.10.30.50">
    <property type="match status" value="1"/>
</dbReference>
<dbReference type="STRING" id="1379870.SD10_20690"/>
<dbReference type="EMBL" id="CP010429">
    <property type="protein sequence ID" value="AKD56960.1"/>
    <property type="molecule type" value="Genomic_DNA"/>
</dbReference>
<dbReference type="Proteomes" id="UP000033054">
    <property type="component" value="Chromosome"/>
</dbReference>
<dbReference type="RefSeq" id="WP_046576411.1">
    <property type="nucleotide sequence ID" value="NZ_CP010429.1"/>
</dbReference>
<dbReference type="KEGG" id="srd:SD10_20690"/>
<evidence type="ECO:0000259" key="1">
    <source>
        <dbReference type="Pfam" id="PF13395"/>
    </source>
</evidence>
<dbReference type="HOGENOM" id="CLU_047712_0_0_10"/>
<accession>A0A0E3ZXJ3</accession>
<dbReference type="AlphaFoldDB" id="A0A0E3ZXJ3"/>
<dbReference type="Pfam" id="PF13395">
    <property type="entry name" value="HNH_4"/>
    <property type="match status" value="1"/>
</dbReference>
<keyword evidence="3" id="KW-1185">Reference proteome</keyword>
<feature type="domain" description="HNH nuclease" evidence="1">
    <location>
        <begin position="237"/>
        <end position="284"/>
    </location>
</feature>
<name>A0A0E3ZXJ3_9BACT</name>
<evidence type="ECO:0000313" key="2">
    <source>
        <dbReference type="EMBL" id="AKD56960.1"/>
    </source>
</evidence>
<organism evidence="2 3">
    <name type="scientific">Spirosoma radiotolerans</name>
    <dbReference type="NCBI Taxonomy" id="1379870"/>
    <lineage>
        <taxon>Bacteria</taxon>
        <taxon>Pseudomonadati</taxon>
        <taxon>Bacteroidota</taxon>
        <taxon>Cytophagia</taxon>
        <taxon>Cytophagales</taxon>
        <taxon>Cytophagaceae</taxon>
        <taxon>Spirosoma</taxon>
    </lineage>
</organism>
<evidence type="ECO:0000313" key="3">
    <source>
        <dbReference type="Proteomes" id="UP000033054"/>
    </source>
</evidence>
<dbReference type="InterPro" id="IPR003615">
    <property type="entry name" value="HNH_nuc"/>
</dbReference>
<proteinExistence type="predicted"/>
<reference evidence="2 3" key="1">
    <citation type="journal article" date="2014" name="Curr. Microbiol.">
        <title>Spirosoma radiotolerans sp. nov., a gamma-radiation-resistant bacterium isolated from gamma ray-irradiated soil.</title>
        <authorList>
            <person name="Lee J.J."/>
            <person name="Srinivasan S."/>
            <person name="Lim S."/>
            <person name="Joe M."/>
            <person name="Im S."/>
            <person name="Bae S.I."/>
            <person name="Park K.R."/>
            <person name="Han J.H."/>
            <person name="Park S.H."/>
            <person name="Joo B.M."/>
            <person name="Park S.J."/>
            <person name="Kim M.K."/>
        </authorList>
    </citation>
    <scope>NUCLEOTIDE SEQUENCE [LARGE SCALE GENOMIC DNA]</scope>
    <source>
        <strain evidence="2 3">DG5A</strain>
    </source>
</reference>
<dbReference type="OrthoDB" id="489287at2"/>
<dbReference type="PATRIC" id="fig|1379870.5.peg.4457"/>
<gene>
    <name evidence="2" type="ORF">SD10_20690</name>
</gene>
<protein>
    <recommendedName>
        <fullName evidence="1">HNH nuclease domain-containing protein</fullName>
    </recommendedName>
</protein>